<keyword evidence="2 5" id="KW-0812">Transmembrane</keyword>
<comment type="subcellular location">
    <subcellularLocation>
        <location evidence="1">Endomembrane system</location>
        <topology evidence="1">Multi-pass membrane protein</topology>
    </subcellularLocation>
</comment>
<evidence type="ECO:0000256" key="1">
    <source>
        <dbReference type="ARBA" id="ARBA00004127"/>
    </source>
</evidence>
<proteinExistence type="predicted"/>
<keyword evidence="7" id="KW-1185">Reference proteome</keyword>
<dbReference type="Pfam" id="PF01988">
    <property type="entry name" value="VIT1"/>
    <property type="match status" value="1"/>
</dbReference>
<dbReference type="HOGENOM" id="CLU_111441_1_0_2"/>
<evidence type="ECO:0000313" key="6">
    <source>
        <dbReference type="EMBL" id="ABR56681.1"/>
    </source>
</evidence>
<dbReference type="GO" id="GO:0030026">
    <property type="term" value="P:intracellular manganese ion homeostasis"/>
    <property type="evidence" value="ECO:0007669"/>
    <property type="project" value="InterPro"/>
</dbReference>
<dbReference type="eggNOG" id="arCOG01091">
    <property type="taxonomic scope" value="Archaea"/>
</dbReference>
<evidence type="ECO:0000256" key="3">
    <source>
        <dbReference type="ARBA" id="ARBA00022989"/>
    </source>
</evidence>
<dbReference type="KEGG" id="mae:Maeo_1104"/>
<evidence type="ECO:0000256" key="2">
    <source>
        <dbReference type="ARBA" id="ARBA00022692"/>
    </source>
</evidence>
<organism evidence="6 7">
    <name type="scientific">Methanococcus aeolicus (strain ATCC BAA-1280 / DSM 17508 / OCM 812 / Nankai-3)</name>
    <dbReference type="NCBI Taxonomy" id="419665"/>
    <lineage>
        <taxon>Archaea</taxon>
        <taxon>Methanobacteriati</taxon>
        <taxon>Methanobacteriota</taxon>
        <taxon>Methanomada group</taxon>
        <taxon>Methanococci</taxon>
        <taxon>Methanococcales</taxon>
        <taxon>Methanococcaceae</taxon>
        <taxon>Methanococcus</taxon>
    </lineage>
</organism>
<protein>
    <recommendedName>
        <fullName evidence="8">TIGR00267 family protein</fullName>
    </recommendedName>
</protein>
<dbReference type="OrthoDB" id="60696at2157"/>
<name>A6UW09_META3</name>
<reference evidence="6" key="1">
    <citation type="submission" date="2007-06" db="EMBL/GenBank/DDBJ databases">
        <title>Complete sequence of Methanococcus aeolicus Nankai-3.</title>
        <authorList>
            <consortium name="US DOE Joint Genome Institute"/>
            <person name="Copeland A."/>
            <person name="Lucas S."/>
            <person name="Lapidus A."/>
            <person name="Barry K."/>
            <person name="Glavina del Rio T."/>
            <person name="Dalin E."/>
            <person name="Tice H."/>
            <person name="Pitluck S."/>
            <person name="Chain P."/>
            <person name="Malfatti S."/>
            <person name="Shin M."/>
            <person name="Vergez L."/>
            <person name="Schmutz J."/>
            <person name="Larimer F."/>
            <person name="Land M."/>
            <person name="Hauser L."/>
            <person name="Kyrpides N."/>
            <person name="Lykidis A."/>
            <person name="Sieprawska-Lupa M."/>
            <person name="Whitman W.B."/>
            <person name="Richardson P."/>
        </authorList>
    </citation>
    <scope>NUCLEOTIDE SEQUENCE [LARGE SCALE GENOMIC DNA]</scope>
    <source>
        <strain evidence="6">Nankai-3</strain>
    </source>
</reference>
<dbReference type="InterPro" id="IPR006682">
    <property type="entry name" value="CHP00267"/>
</dbReference>
<dbReference type="GO" id="GO:0005384">
    <property type="term" value="F:manganese ion transmembrane transporter activity"/>
    <property type="evidence" value="ECO:0007669"/>
    <property type="project" value="InterPro"/>
</dbReference>
<dbReference type="RefSeq" id="WP_011973813.1">
    <property type="nucleotide sequence ID" value="NC_009635.1"/>
</dbReference>
<evidence type="ECO:0000256" key="4">
    <source>
        <dbReference type="ARBA" id="ARBA00023136"/>
    </source>
</evidence>
<feature type="transmembrane region" description="Helical" evidence="5">
    <location>
        <begin position="135"/>
        <end position="153"/>
    </location>
</feature>
<dbReference type="AlphaFoldDB" id="A6UW09"/>
<accession>A6UW09</accession>
<feature type="transmembrane region" description="Helical" evidence="5">
    <location>
        <begin position="165"/>
        <end position="182"/>
    </location>
</feature>
<keyword evidence="3 5" id="KW-1133">Transmembrane helix</keyword>
<evidence type="ECO:0000256" key="5">
    <source>
        <dbReference type="SAM" id="Phobius"/>
    </source>
</evidence>
<evidence type="ECO:0000313" key="7">
    <source>
        <dbReference type="Proteomes" id="UP000001106"/>
    </source>
</evidence>
<gene>
    <name evidence="6" type="ordered locus">Maeo_1104</name>
</gene>
<evidence type="ECO:0008006" key="8">
    <source>
        <dbReference type="Google" id="ProtNLM"/>
    </source>
</evidence>
<dbReference type="GO" id="GO:0012505">
    <property type="term" value="C:endomembrane system"/>
    <property type="evidence" value="ECO:0007669"/>
    <property type="project" value="UniProtKB-SubCell"/>
</dbReference>
<dbReference type="Proteomes" id="UP000001106">
    <property type="component" value="Chromosome"/>
</dbReference>
<dbReference type="EMBL" id="CP000743">
    <property type="protein sequence ID" value="ABR56681.1"/>
    <property type="molecule type" value="Genomic_DNA"/>
</dbReference>
<dbReference type="GeneID" id="5326265"/>
<keyword evidence="4 5" id="KW-0472">Membrane</keyword>
<dbReference type="STRING" id="419665.Maeo_1104"/>
<dbReference type="NCBIfam" id="TIGR00267">
    <property type="entry name" value="TIGR00267 family protein"/>
    <property type="match status" value="1"/>
</dbReference>
<sequence length="186" mass="19395">MSLKGILSHIKVENLDVRYIIRGIIDGSLSSLGVVIGASGGDISIIIAAGVGGGVANGMSNILGALTAERAILEGERASQEKVLLQNEGSLKKSSFYQMAIDKTAVSGMQDGLATALGSIIPVMPFLFLEKNMAIMVSIAITLAILFALGVFIGKISKENLKISGLKMVLGGVMVAIISFAIERFI</sequence>
<dbReference type="InterPro" id="IPR008217">
    <property type="entry name" value="Ccc1_fam"/>
</dbReference>
<dbReference type="PANTHER" id="PTHR31851">
    <property type="entry name" value="FE(2+)/MN(2+) TRANSPORTER PCL1"/>
    <property type="match status" value="1"/>
</dbReference>